<keyword evidence="1" id="KW-0732">Signal</keyword>
<evidence type="ECO:0000313" key="2">
    <source>
        <dbReference type="EMBL" id="OTP98865.1"/>
    </source>
</evidence>
<name>A0A242NG44_9GAMM</name>
<accession>A0A242NG44</accession>
<evidence type="ECO:0000313" key="5">
    <source>
        <dbReference type="Proteomes" id="UP000194977"/>
    </source>
</evidence>
<evidence type="ECO:0000313" key="3">
    <source>
        <dbReference type="EMBL" id="OTQ10558.1"/>
    </source>
</evidence>
<dbReference type="EMBL" id="NARP01000024">
    <property type="protein sequence ID" value="OTP98865.1"/>
    <property type="molecule type" value="Genomic_DNA"/>
</dbReference>
<dbReference type="PROSITE" id="PS51257">
    <property type="entry name" value="PROKAR_LIPOPROTEIN"/>
    <property type="match status" value="1"/>
</dbReference>
<dbReference type="RefSeq" id="WP_086301244.1">
    <property type="nucleotide sequence ID" value="NZ_MZNE01000019.1"/>
</dbReference>
<dbReference type="Proteomes" id="UP000194800">
    <property type="component" value="Unassembled WGS sequence"/>
</dbReference>
<dbReference type="NCBIfam" id="NF045606">
    <property type="entry name" value="lipo_J517_1871"/>
    <property type="match status" value="1"/>
</dbReference>
<dbReference type="AlphaFoldDB" id="A0A242NG44"/>
<feature type="chain" id="PRO_5012331384" description="Lipoprotein" evidence="1">
    <location>
        <begin position="22"/>
        <end position="137"/>
    </location>
</feature>
<protein>
    <recommendedName>
        <fullName evidence="6">Lipoprotein</fullName>
    </recommendedName>
</protein>
<dbReference type="EMBL" id="NART01000016">
    <property type="protein sequence ID" value="OTQ10558.1"/>
    <property type="molecule type" value="Genomic_DNA"/>
</dbReference>
<sequence>MKKILCLAGLGSLFLSGCLTVSDVNGNDFIKAQAVTPQPSMVGFWVGASGPYLNTLKINNDGNGEFCYSWNGKNVNGKLVFNGTEIIYQSGEKLEITEITDNTIDAVAHYYGTTKYKFYRDENLAKSSTFCQNVFKK</sequence>
<dbReference type="OrthoDB" id="6689035at2"/>
<organism evidence="2 5">
    <name type="scientific">Gilliamella apicola</name>
    <dbReference type="NCBI Taxonomy" id="1196095"/>
    <lineage>
        <taxon>Bacteria</taxon>
        <taxon>Pseudomonadati</taxon>
        <taxon>Pseudomonadota</taxon>
        <taxon>Gammaproteobacteria</taxon>
        <taxon>Orbales</taxon>
        <taxon>Orbaceae</taxon>
        <taxon>Gilliamella</taxon>
    </lineage>
</organism>
<proteinExistence type="predicted"/>
<dbReference type="InterPro" id="IPR054659">
    <property type="entry name" value="J517_1871_lipoprot"/>
</dbReference>
<keyword evidence="4" id="KW-1185">Reference proteome</keyword>
<evidence type="ECO:0008006" key="6">
    <source>
        <dbReference type="Google" id="ProtNLM"/>
    </source>
</evidence>
<gene>
    <name evidence="3" type="ORF">B6C91_05240</name>
    <name evidence="2" type="ORF">B6D08_09520</name>
</gene>
<dbReference type="Proteomes" id="UP000194977">
    <property type="component" value="Unassembled WGS sequence"/>
</dbReference>
<evidence type="ECO:0000313" key="4">
    <source>
        <dbReference type="Proteomes" id="UP000194800"/>
    </source>
</evidence>
<reference evidence="4 5" key="1">
    <citation type="submission" date="2017-03" db="EMBL/GenBank/DDBJ databases">
        <title>Comparative genomics of honeybee gut symbionts reveal geographically distinct and subgroup specific antibiotic resistance.</title>
        <authorList>
            <person name="Ludvigsen J."/>
            <person name="Porcellato D."/>
            <person name="Labee-Lund T.M."/>
            <person name="Amdam G.V."/>
            <person name="Rudi K."/>
        </authorList>
    </citation>
    <scope>NUCLEOTIDE SEQUENCE [LARGE SCALE GENOMIC DNA]</scope>
    <source>
        <strain evidence="2 5">A-7-12</strain>
        <strain evidence="3 4">A-9-12</strain>
    </source>
</reference>
<feature type="signal peptide" evidence="1">
    <location>
        <begin position="1"/>
        <end position="21"/>
    </location>
</feature>
<evidence type="ECO:0000256" key="1">
    <source>
        <dbReference type="SAM" id="SignalP"/>
    </source>
</evidence>
<comment type="caution">
    <text evidence="2">The sequence shown here is derived from an EMBL/GenBank/DDBJ whole genome shotgun (WGS) entry which is preliminary data.</text>
</comment>